<dbReference type="Pfam" id="PF00397">
    <property type="entry name" value="WW"/>
    <property type="match status" value="1"/>
</dbReference>
<dbReference type="AlphaFoldDB" id="A0A6C0JGT5"/>
<accession>A0A6C0JGT5</accession>
<protein>
    <recommendedName>
        <fullName evidence="1">WW domain-containing protein</fullName>
    </recommendedName>
</protein>
<dbReference type="InterPro" id="IPR001202">
    <property type="entry name" value="WW_dom"/>
</dbReference>
<dbReference type="Gene3D" id="2.20.70.10">
    <property type="match status" value="1"/>
</dbReference>
<dbReference type="PROSITE" id="PS50020">
    <property type="entry name" value="WW_DOMAIN_2"/>
    <property type="match status" value="1"/>
</dbReference>
<organism evidence="2">
    <name type="scientific">viral metagenome</name>
    <dbReference type="NCBI Taxonomy" id="1070528"/>
    <lineage>
        <taxon>unclassified sequences</taxon>
        <taxon>metagenomes</taxon>
        <taxon>organismal metagenomes</taxon>
    </lineage>
</organism>
<dbReference type="SUPFAM" id="SSF51045">
    <property type="entry name" value="WW domain"/>
    <property type="match status" value="1"/>
</dbReference>
<feature type="domain" description="WW" evidence="1">
    <location>
        <begin position="74"/>
        <end position="108"/>
    </location>
</feature>
<dbReference type="EMBL" id="MN740368">
    <property type="protein sequence ID" value="QHU02978.1"/>
    <property type="molecule type" value="Genomic_DNA"/>
</dbReference>
<evidence type="ECO:0000313" key="2">
    <source>
        <dbReference type="EMBL" id="QHU02978.1"/>
    </source>
</evidence>
<reference evidence="2" key="1">
    <citation type="journal article" date="2020" name="Nature">
        <title>Giant virus diversity and host interactions through global metagenomics.</title>
        <authorList>
            <person name="Schulz F."/>
            <person name="Roux S."/>
            <person name="Paez-Espino D."/>
            <person name="Jungbluth S."/>
            <person name="Walsh D.A."/>
            <person name="Denef V.J."/>
            <person name="McMahon K.D."/>
            <person name="Konstantinidis K.T."/>
            <person name="Eloe-Fadrosh E.A."/>
            <person name="Kyrpides N.C."/>
            <person name="Woyke T."/>
        </authorList>
    </citation>
    <scope>NUCLEOTIDE SEQUENCE</scope>
    <source>
        <strain evidence="2">GVMAG-M-3300025890-48</strain>
    </source>
</reference>
<dbReference type="InterPro" id="IPR036020">
    <property type="entry name" value="WW_dom_sf"/>
</dbReference>
<proteinExistence type="predicted"/>
<dbReference type="SMART" id="SM00456">
    <property type="entry name" value="WW"/>
    <property type="match status" value="1"/>
</dbReference>
<evidence type="ECO:0000259" key="1">
    <source>
        <dbReference type="PROSITE" id="PS50020"/>
    </source>
</evidence>
<sequence>MPTRQEMISVRKEYFTTYKDETLPEKKLRQWKMACKHGLYTQKIRDKMKASIDRNENLEQKKIKNIKEIQETSPPLPEGWAIRMNGNASRAIYYHPETKKVQWERPKTKKE</sequence>
<name>A0A6C0JGT5_9ZZZZ</name>